<dbReference type="SUPFAM" id="SSF63999">
    <property type="entry name" value="Thiamin pyrophosphokinase, catalytic domain"/>
    <property type="match status" value="1"/>
</dbReference>
<evidence type="ECO:0000256" key="1">
    <source>
        <dbReference type="ARBA" id="ARBA00022679"/>
    </source>
</evidence>
<dbReference type="Pfam" id="PF04265">
    <property type="entry name" value="TPK_B1_binding"/>
    <property type="match status" value="1"/>
</dbReference>
<keyword evidence="1 7" id="KW-0808">Transferase</keyword>
<feature type="domain" description="Thiamin pyrophosphokinase thiamin-binding" evidence="6">
    <location>
        <begin position="132"/>
        <end position="203"/>
    </location>
</feature>
<evidence type="ECO:0000313" key="7">
    <source>
        <dbReference type="EMBL" id="WGS64564.1"/>
    </source>
</evidence>
<keyword evidence="4" id="KW-0067">ATP-binding</keyword>
<dbReference type="InterPro" id="IPR053149">
    <property type="entry name" value="TPK"/>
</dbReference>
<accession>A0ABY8PPK0</accession>
<dbReference type="NCBIfam" id="TIGR01378">
    <property type="entry name" value="thi_PPkinase"/>
    <property type="match status" value="1"/>
</dbReference>
<dbReference type="PANTHER" id="PTHR41299:SF1">
    <property type="entry name" value="THIAMINE PYROPHOSPHOKINASE"/>
    <property type="match status" value="1"/>
</dbReference>
<evidence type="ECO:0000259" key="6">
    <source>
        <dbReference type="SMART" id="SM00983"/>
    </source>
</evidence>
<dbReference type="EMBL" id="CP069362">
    <property type="protein sequence ID" value="WGS64564.1"/>
    <property type="molecule type" value="Genomic_DNA"/>
</dbReference>
<dbReference type="Proteomes" id="UP001232493">
    <property type="component" value="Chromosome"/>
</dbReference>
<dbReference type="InterPro" id="IPR007373">
    <property type="entry name" value="Thiamin_PyroPKinase_B1-bd"/>
</dbReference>
<keyword evidence="3" id="KW-0418">Kinase</keyword>
<evidence type="ECO:0000313" key="8">
    <source>
        <dbReference type="Proteomes" id="UP001232493"/>
    </source>
</evidence>
<dbReference type="InterPro" id="IPR036371">
    <property type="entry name" value="TPK_B1-bd_sf"/>
</dbReference>
<dbReference type="GO" id="GO:0004788">
    <property type="term" value="F:thiamine diphosphokinase activity"/>
    <property type="evidence" value="ECO:0007669"/>
    <property type="project" value="UniProtKB-EC"/>
</dbReference>
<dbReference type="RefSeq" id="WP_280998318.1">
    <property type="nucleotide sequence ID" value="NZ_CP069362.1"/>
</dbReference>
<evidence type="ECO:0000256" key="3">
    <source>
        <dbReference type="ARBA" id="ARBA00022777"/>
    </source>
</evidence>
<dbReference type="EC" id="2.7.6.2" evidence="5"/>
<organism evidence="7 8">
    <name type="scientific">Marinitoga aeolica</name>
    <dbReference type="NCBI Taxonomy" id="2809031"/>
    <lineage>
        <taxon>Bacteria</taxon>
        <taxon>Thermotogati</taxon>
        <taxon>Thermotogota</taxon>
        <taxon>Thermotogae</taxon>
        <taxon>Petrotogales</taxon>
        <taxon>Petrotogaceae</taxon>
        <taxon>Marinitoga</taxon>
    </lineage>
</organism>
<dbReference type="CDD" id="cd07995">
    <property type="entry name" value="TPK"/>
    <property type="match status" value="1"/>
</dbReference>
<keyword evidence="8" id="KW-1185">Reference proteome</keyword>
<evidence type="ECO:0000256" key="2">
    <source>
        <dbReference type="ARBA" id="ARBA00022741"/>
    </source>
</evidence>
<dbReference type="Pfam" id="PF04263">
    <property type="entry name" value="TPK_catalytic"/>
    <property type="match status" value="1"/>
</dbReference>
<protein>
    <recommendedName>
        <fullName evidence="5">Thiamine diphosphokinase</fullName>
        <ecNumber evidence="5">2.7.6.2</ecNumber>
    </recommendedName>
</protein>
<dbReference type="PANTHER" id="PTHR41299">
    <property type="entry name" value="THIAMINE PYROPHOSPHOKINASE"/>
    <property type="match status" value="1"/>
</dbReference>
<dbReference type="InterPro" id="IPR006282">
    <property type="entry name" value="Thi_PPkinase"/>
</dbReference>
<dbReference type="SMART" id="SM00983">
    <property type="entry name" value="TPK_B1_binding"/>
    <property type="match status" value="1"/>
</dbReference>
<dbReference type="SUPFAM" id="SSF63862">
    <property type="entry name" value="Thiamin pyrophosphokinase, substrate-binding domain"/>
    <property type="match status" value="1"/>
</dbReference>
<keyword evidence="2" id="KW-0547">Nucleotide-binding</keyword>
<dbReference type="InterPro" id="IPR036759">
    <property type="entry name" value="TPK_catalytic_sf"/>
</dbReference>
<reference evidence="7 8" key="1">
    <citation type="submission" date="2021-02" db="EMBL/GenBank/DDBJ databases">
        <title>Characterization of Marinitoga sp. nov. str. BP5-C20A.</title>
        <authorList>
            <person name="Erauso G."/>
            <person name="Postec A."/>
        </authorList>
    </citation>
    <scope>NUCLEOTIDE SEQUENCE [LARGE SCALE GENOMIC DNA]</scope>
    <source>
        <strain evidence="7 8">BP5-C20A</strain>
    </source>
</reference>
<dbReference type="InterPro" id="IPR007371">
    <property type="entry name" value="TPK_catalytic"/>
</dbReference>
<dbReference type="Gene3D" id="3.40.50.10240">
    <property type="entry name" value="Thiamin pyrophosphokinase, catalytic domain"/>
    <property type="match status" value="1"/>
</dbReference>
<evidence type="ECO:0000256" key="4">
    <source>
        <dbReference type="ARBA" id="ARBA00022840"/>
    </source>
</evidence>
<gene>
    <name evidence="7" type="ORF">JRV97_09330</name>
</gene>
<proteinExistence type="predicted"/>
<sequence length="213" mass="24395">MRVFIVSGGETKSPLNFYKNIIDNSDILIAVDKGIELYRKLDIEPDYLIGDLDSASQKSIEWAESNDVEIIKYRPEKDFTDIDLAIEFSIEKNADNIFISGFLGNRIDHILGALLLLKKYNSNIIFSEKFLEIQKIPKIFEKNVEIGETWSIFSLAEKTEGIYFEGFKYTLKNGTLYFDNPIGISNETINNIVEISYSKGCLVYFRWLKTIGG</sequence>
<evidence type="ECO:0000256" key="5">
    <source>
        <dbReference type="NCBIfam" id="TIGR01378"/>
    </source>
</evidence>
<name>A0ABY8PPK0_9BACT</name>